<sequence>MSTSYPDPLGAPETPGAPLEPQAQPGQSVGVLERTEEQVTPGDEERFAHYVRKDRMVESSVYGKPVVALCGKIWIPSRNPDKYPVCPTCAEILKQMNNQGNEWPFGNDIPGSGK</sequence>
<evidence type="ECO:0000313" key="2">
    <source>
        <dbReference type="EMBL" id="MDY5133695.1"/>
    </source>
</evidence>
<keyword evidence="4" id="KW-1185">Reference proteome</keyword>
<evidence type="ECO:0000313" key="3">
    <source>
        <dbReference type="EMBL" id="MDY5155284.1"/>
    </source>
</evidence>
<protein>
    <submittedName>
        <fullName evidence="3">DUF3039 domain-containing protein</fullName>
    </submittedName>
</protein>
<name>A0AAW9HZ40_9ACTO</name>
<comment type="caution">
    <text evidence="3">The sequence shown here is derived from an EMBL/GenBank/DDBJ whole genome shotgun (WGS) entry which is preliminary data.</text>
</comment>
<dbReference type="Pfam" id="PF11238">
    <property type="entry name" value="DUF3039"/>
    <property type="match status" value="1"/>
</dbReference>
<dbReference type="RefSeq" id="WP_022867107.1">
    <property type="nucleotide sequence ID" value="NZ_CAMYCL010000013.1"/>
</dbReference>
<gene>
    <name evidence="3" type="ORF">R6G80_06030</name>
    <name evidence="2" type="ORF">R6G86_08085</name>
</gene>
<reference evidence="3 4" key="1">
    <citation type="submission" date="2023-10" db="EMBL/GenBank/DDBJ databases">
        <title>Whole Genome based description of the genera Actinobaculum and Actinotignum reveals a complex phylogenetic relationship within the species included in the genus Actinotignum.</title>
        <authorList>
            <person name="Jensen C.S."/>
            <person name="Dargis R."/>
            <person name="Kemp M."/>
            <person name="Christensen J.J."/>
        </authorList>
    </citation>
    <scope>NUCLEOTIDE SEQUENCE</scope>
    <source>
        <strain evidence="3">SLA_B511</strain>
        <strain evidence="2 4">SLA_B974</strain>
    </source>
</reference>
<dbReference type="InterPro" id="IPR021400">
    <property type="entry name" value="DUF3039"/>
</dbReference>
<feature type="region of interest" description="Disordered" evidence="1">
    <location>
        <begin position="1"/>
        <end position="28"/>
    </location>
</feature>
<evidence type="ECO:0000313" key="4">
    <source>
        <dbReference type="Proteomes" id="UP001275049"/>
    </source>
</evidence>
<dbReference type="Proteomes" id="UP001281731">
    <property type="component" value="Unassembled WGS sequence"/>
</dbReference>
<dbReference type="EMBL" id="JAWNGC010000007">
    <property type="protein sequence ID" value="MDY5155284.1"/>
    <property type="molecule type" value="Genomic_DNA"/>
</dbReference>
<organism evidence="3 5">
    <name type="scientific">Actinotignum urinale</name>
    <dbReference type="NCBI Taxonomy" id="190146"/>
    <lineage>
        <taxon>Bacteria</taxon>
        <taxon>Bacillati</taxon>
        <taxon>Actinomycetota</taxon>
        <taxon>Actinomycetes</taxon>
        <taxon>Actinomycetales</taxon>
        <taxon>Actinomycetaceae</taxon>
        <taxon>Actinotignum</taxon>
    </lineage>
</organism>
<dbReference type="Proteomes" id="UP001275049">
    <property type="component" value="Unassembled WGS sequence"/>
</dbReference>
<evidence type="ECO:0000256" key="1">
    <source>
        <dbReference type="SAM" id="MobiDB-lite"/>
    </source>
</evidence>
<proteinExistence type="predicted"/>
<evidence type="ECO:0000313" key="5">
    <source>
        <dbReference type="Proteomes" id="UP001281731"/>
    </source>
</evidence>
<dbReference type="AlphaFoldDB" id="A0AAW9HZ40"/>
<dbReference type="EMBL" id="JAWNGA010000016">
    <property type="protein sequence ID" value="MDY5133695.1"/>
    <property type="molecule type" value="Genomic_DNA"/>
</dbReference>
<accession>A0AAW9HZ40</accession>